<evidence type="ECO:0000313" key="1">
    <source>
        <dbReference type="EMBL" id="SBQ49817.1"/>
    </source>
</evidence>
<dbReference type="EMBL" id="HAEB01003290">
    <property type="protein sequence ID" value="SBQ49817.1"/>
    <property type="molecule type" value="Transcribed_RNA"/>
</dbReference>
<feature type="non-terminal residue" evidence="1">
    <location>
        <position position="1"/>
    </location>
</feature>
<protein>
    <submittedName>
        <fullName evidence="1">Ribonuclease H1</fullName>
    </submittedName>
</protein>
<reference evidence="1" key="2">
    <citation type="submission" date="2016-06" db="EMBL/GenBank/DDBJ databases">
        <title>The genome of a short-lived fish provides insights into sex chromosome evolution and the genetic control of aging.</title>
        <authorList>
            <person name="Reichwald K."/>
            <person name="Felder M."/>
            <person name="Petzold A."/>
            <person name="Koch P."/>
            <person name="Groth M."/>
            <person name="Platzer M."/>
        </authorList>
    </citation>
    <scope>NUCLEOTIDE SEQUENCE</scope>
    <source>
        <tissue evidence="1">Brain</tissue>
    </source>
</reference>
<reference evidence="1" key="1">
    <citation type="submission" date="2016-05" db="EMBL/GenBank/DDBJ databases">
        <authorList>
            <person name="Lavstsen T."/>
            <person name="Jespersen J.S."/>
        </authorList>
    </citation>
    <scope>NUCLEOTIDE SEQUENCE</scope>
    <source>
        <tissue evidence="1">Brain</tissue>
    </source>
</reference>
<accession>A0A1A8ESI7</accession>
<gene>
    <name evidence="1" type="primary">RNASEH1</name>
</gene>
<organism evidence="1">
    <name type="scientific">Nothobranchius korthausae</name>
    <dbReference type="NCBI Taxonomy" id="1143690"/>
    <lineage>
        <taxon>Eukaryota</taxon>
        <taxon>Metazoa</taxon>
        <taxon>Chordata</taxon>
        <taxon>Craniata</taxon>
        <taxon>Vertebrata</taxon>
        <taxon>Euteleostomi</taxon>
        <taxon>Actinopterygii</taxon>
        <taxon>Neopterygii</taxon>
        <taxon>Teleostei</taxon>
        <taxon>Neoteleostei</taxon>
        <taxon>Acanthomorphata</taxon>
        <taxon>Ovalentaria</taxon>
        <taxon>Atherinomorphae</taxon>
        <taxon>Cyprinodontiformes</taxon>
        <taxon>Nothobranchiidae</taxon>
        <taxon>Nothobranchius</taxon>
    </lineage>
</organism>
<sequence>ISRDYVNVTQLLGNAHFRIASWLLALQSFDIEVRYMHLFHLSSTFLKSNGFLTSNRKLVKHQDLFMACDALATSHDMQICWP</sequence>
<dbReference type="AlphaFoldDB" id="A0A1A8ESI7"/>
<feature type="non-terminal residue" evidence="1">
    <location>
        <position position="82"/>
    </location>
</feature>
<name>A0A1A8ESI7_9TELE</name>
<proteinExistence type="predicted"/>